<sequence>MAKRSALVTGAAGFLGSHLCDQLVVDGWQVVGIDNLFRGDMENLVTCLKSPSFSFEKLDLLSAADRNHLGQIIREMGVTTVFHYAAINGTAYFYERPLEVLHVNSESSRGLVQVLAGCRDVCKLIYASSSEVYGQASVFPTPEDHDIVLRSMADRDSYAAGKAMGEFYTRLYAESQGIDWLILRFFNTYGERMDTSGYGQVIPEFIRKLVHDEQFTIIGDGSQTRAFLYVRDHVRFVLAATERVQNTVLNVGSDDEVEIRCVAERLHEIAGRRFAPVYLQARPHDHIRRCPSTVRLEAVTGLRPEVSLDDGLRRCYEFYTRESIRPR</sequence>
<dbReference type="Gene3D" id="3.40.50.720">
    <property type="entry name" value="NAD(P)-binding Rossmann-like Domain"/>
    <property type="match status" value="1"/>
</dbReference>
<feature type="domain" description="NAD-dependent epimerase/dehydratase" evidence="2">
    <location>
        <begin position="6"/>
        <end position="252"/>
    </location>
</feature>
<comment type="similarity">
    <text evidence="1">Belongs to the NAD(P)-dependent epimerase/dehydratase family.</text>
</comment>
<dbReference type="EMBL" id="CP020809">
    <property type="protein sequence ID" value="ART72452.1"/>
    <property type="molecule type" value="Genomic_DNA"/>
</dbReference>
<evidence type="ECO:0000313" key="3">
    <source>
        <dbReference type="EMBL" id="ART72452.1"/>
    </source>
</evidence>
<keyword evidence="4" id="KW-1185">Reference proteome</keyword>
<dbReference type="InterPro" id="IPR036291">
    <property type="entry name" value="NAD(P)-bd_dom_sf"/>
</dbReference>
<gene>
    <name evidence="3" type="ORF">BTO20_31315</name>
</gene>
<dbReference type="SUPFAM" id="SSF51735">
    <property type="entry name" value="NAD(P)-binding Rossmann-fold domains"/>
    <property type="match status" value="1"/>
</dbReference>
<accession>A0A1Y0CBG9</accession>
<dbReference type="InterPro" id="IPR001509">
    <property type="entry name" value="Epimerase_deHydtase"/>
</dbReference>
<name>A0A1Y0CBG9_9MYCO</name>
<evidence type="ECO:0000259" key="2">
    <source>
        <dbReference type="Pfam" id="PF01370"/>
    </source>
</evidence>
<evidence type="ECO:0000256" key="1">
    <source>
        <dbReference type="ARBA" id="ARBA00007637"/>
    </source>
</evidence>
<dbReference type="AlphaFoldDB" id="A0A1Y0CBG9"/>
<dbReference type="Pfam" id="PF01370">
    <property type="entry name" value="Epimerase"/>
    <property type="match status" value="1"/>
</dbReference>
<evidence type="ECO:0000313" key="4">
    <source>
        <dbReference type="Proteomes" id="UP000195331"/>
    </source>
</evidence>
<protein>
    <recommendedName>
        <fullName evidence="2">NAD-dependent epimerase/dehydratase domain-containing protein</fullName>
    </recommendedName>
</protein>
<proteinExistence type="inferred from homology"/>
<dbReference type="KEGG" id="mdx:BTO20_31315"/>
<dbReference type="PANTHER" id="PTHR43000">
    <property type="entry name" value="DTDP-D-GLUCOSE 4,6-DEHYDRATASE-RELATED"/>
    <property type="match status" value="1"/>
</dbReference>
<reference evidence="3 4" key="1">
    <citation type="submission" date="2017-04" db="EMBL/GenBank/DDBJ databases">
        <title>Whole Genome Sequence of 1,4-Dioxane Degrading Bacterium Mycobacterium dioxanotrophicus PH-06.</title>
        <authorList>
            <person name="He Y."/>
        </authorList>
    </citation>
    <scope>NUCLEOTIDE SEQUENCE [LARGE SCALE GENOMIC DNA]</scope>
    <source>
        <strain evidence="3 4">PH-06</strain>
    </source>
</reference>
<dbReference type="Proteomes" id="UP000195331">
    <property type="component" value="Chromosome"/>
</dbReference>
<organism evidence="3 4">
    <name type="scientific">Mycobacterium dioxanotrophicus</name>
    <dbReference type="NCBI Taxonomy" id="482462"/>
    <lineage>
        <taxon>Bacteria</taxon>
        <taxon>Bacillati</taxon>
        <taxon>Actinomycetota</taxon>
        <taxon>Actinomycetes</taxon>
        <taxon>Mycobacteriales</taxon>
        <taxon>Mycobacteriaceae</taxon>
        <taxon>Mycobacterium</taxon>
    </lineage>
</organism>